<dbReference type="InterPro" id="IPR010652">
    <property type="entry name" value="DUF1232"/>
</dbReference>
<evidence type="ECO:0000256" key="3">
    <source>
        <dbReference type="ARBA" id="ARBA00022989"/>
    </source>
</evidence>
<dbReference type="EMBL" id="JACSNV010000010">
    <property type="protein sequence ID" value="MBM6878119.1"/>
    <property type="molecule type" value="Genomic_DNA"/>
</dbReference>
<keyword evidence="3" id="KW-1133">Transmembrane helix</keyword>
<dbReference type="RefSeq" id="WP_243423665.1">
    <property type="nucleotide sequence ID" value="NZ_JACSNT010000009.1"/>
</dbReference>
<dbReference type="Proteomes" id="UP000729290">
    <property type="component" value="Unassembled WGS sequence"/>
</dbReference>
<name>A0ABS2GCA6_9FIRM</name>
<organism evidence="6 7">
    <name type="scientific">Anaerotignum lactatifermentans</name>
    <dbReference type="NCBI Taxonomy" id="160404"/>
    <lineage>
        <taxon>Bacteria</taxon>
        <taxon>Bacillati</taxon>
        <taxon>Bacillota</taxon>
        <taxon>Clostridia</taxon>
        <taxon>Lachnospirales</taxon>
        <taxon>Anaerotignaceae</taxon>
        <taxon>Anaerotignum</taxon>
    </lineage>
</organism>
<dbReference type="Pfam" id="PF06803">
    <property type="entry name" value="DUF1232"/>
    <property type="match status" value="1"/>
</dbReference>
<evidence type="ECO:0000259" key="5">
    <source>
        <dbReference type="Pfam" id="PF06803"/>
    </source>
</evidence>
<evidence type="ECO:0000256" key="4">
    <source>
        <dbReference type="ARBA" id="ARBA00023136"/>
    </source>
</evidence>
<protein>
    <submittedName>
        <fullName evidence="6">DUF1232 domain-containing protein</fullName>
    </submittedName>
</protein>
<evidence type="ECO:0000256" key="2">
    <source>
        <dbReference type="ARBA" id="ARBA00022692"/>
    </source>
</evidence>
<evidence type="ECO:0000313" key="7">
    <source>
        <dbReference type="Proteomes" id="UP000729290"/>
    </source>
</evidence>
<sequence length="260" mass="29382">MKRYKTDFSEEELKKALHANEQEAQALIDNPDKWAQFKEKLDAFIRKAYKLPVIGGLIDDIVSMGQMVDSYVKKEYRDVPVTSIISAAGALIYVLSPIDLIPDAIPIVGYIDDAAVILLVLKLGVGHDLEKYKSWQDECRKDALASLEEITGKLIQELIGEATLGAIVLCSNNMFRVLAVDNDSIDIEETPYPARVYYLNLPTQILRDMFLESEKDYLDFMNGMIEHTDFAWSPVGKLSAVHEADYSQYEAYFALIERDA</sequence>
<gene>
    <name evidence="6" type="ORF">H9X83_08085</name>
</gene>
<comment type="caution">
    <text evidence="6">The sequence shown here is derived from an EMBL/GenBank/DDBJ whole genome shotgun (WGS) entry which is preliminary data.</text>
</comment>
<feature type="domain" description="DUF1232" evidence="5">
    <location>
        <begin position="84"/>
        <end position="119"/>
    </location>
</feature>
<keyword evidence="4" id="KW-0472">Membrane</keyword>
<evidence type="ECO:0000313" key="6">
    <source>
        <dbReference type="EMBL" id="MBM6878119.1"/>
    </source>
</evidence>
<keyword evidence="2" id="KW-0812">Transmembrane</keyword>
<comment type="subcellular location">
    <subcellularLocation>
        <location evidence="1">Endomembrane system</location>
        <topology evidence="1">Multi-pass membrane protein</topology>
    </subcellularLocation>
</comment>
<accession>A0ABS2GCA6</accession>
<evidence type="ECO:0000256" key="1">
    <source>
        <dbReference type="ARBA" id="ARBA00004127"/>
    </source>
</evidence>
<reference evidence="6 7" key="1">
    <citation type="journal article" date="2021" name="Sci. Rep.">
        <title>The distribution of antibiotic resistance genes in chicken gut microbiota commensals.</title>
        <authorList>
            <person name="Juricova H."/>
            <person name="Matiasovicova J."/>
            <person name="Kubasova T."/>
            <person name="Cejkova D."/>
            <person name="Rychlik I."/>
        </authorList>
    </citation>
    <scope>NUCLEOTIDE SEQUENCE [LARGE SCALE GENOMIC DNA]</scope>
    <source>
        <strain evidence="6 7">An431b</strain>
    </source>
</reference>
<proteinExistence type="predicted"/>
<keyword evidence="7" id="KW-1185">Reference proteome</keyword>